<evidence type="ECO:0000313" key="1">
    <source>
        <dbReference type="EMBL" id="UPK93037.1"/>
    </source>
</evidence>
<keyword evidence="2" id="KW-1185">Reference proteome</keyword>
<reference evidence="1" key="1">
    <citation type="submission" date="2021-11" db="EMBL/GenBank/DDBJ databases">
        <title>Fusarium solani-melongenae Genome sequencing and assembly.</title>
        <authorList>
            <person name="Xie S."/>
            <person name="Huang L."/>
            <person name="Zhang X."/>
        </authorList>
    </citation>
    <scope>NUCLEOTIDE SEQUENCE</scope>
    <source>
        <strain evidence="1">CRI 24-3</strain>
    </source>
</reference>
<evidence type="ECO:0000313" key="2">
    <source>
        <dbReference type="Proteomes" id="UP000830768"/>
    </source>
</evidence>
<dbReference type="Proteomes" id="UP000830768">
    <property type="component" value="Chromosome 3"/>
</dbReference>
<accession>A0ACD3YVY8</accession>
<dbReference type="EMBL" id="CP090032">
    <property type="protein sequence ID" value="UPK93037.1"/>
    <property type="molecule type" value="Genomic_DNA"/>
</dbReference>
<protein>
    <submittedName>
        <fullName evidence="1">Uncharacterized protein</fullName>
    </submittedName>
</protein>
<name>A0ACD3YVY8_FUSSC</name>
<organism evidence="1 2">
    <name type="scientific">Fusarium solani subsp. cucurbitae</name>
    <name type="common">Neocosmosporum cucurbitae</name>
    <dbReference type="NCBI Taxonomy" id="2747967"/>
    <lineage>
        <taxon>Eukaryota</taxon>
        <taxon>Fungi</taxon>
        <taxon>Dikarya</taxon>
        <taxon>Ascomycota</taxon>
        <taxon>Pezizomycotina</taxon>
        <taxon>Sordariomycetes</taxon>
        <taxon>Hypocreomycetidae</taxon>
        <taxon>Hypocreales</taxon>
        <taxon>Nectriaceae</taxon>
        <taxon>Fusarium</taxon>
        <taxon>Fusarium solani species complex</taxon>
    </lineage>
</organism>
<sequence>MLLDNGANIYGRGNTSVNALTNVVDNGLDDVLDLMVEGGYVRNEAELPPDQRLRNGMTILHIAVCCRIPWALKRLLESPAKEMIDHQDIQGRTPLHYAAQTYSQALRWVPHSVAVNAKRYPTPGSTECEIAQVLVDNGARGDIPDIWGGSTLQNAFQSFTTYDVAKIVFPATLVDMSLWEETARYVLERPEVHILCNETSGSLIMTSELETSERSFNHFLLFQMPPRRELYLNETSLLILSEHQCLITEKPSLSCSWWHRAEGARYRDAPWKLHRDLIPTKSEFETFRNDHFDFHDFIACRFITTCPKLRPEDEGNTQQDSTSVELVRHTHKLLWTMVGECFEGGAGPKYIIIKSTALITTSPHANPGCSVCALLNPLLRTLREEWRLAFKTANDH</sequence>
<gene>
    <name evidence="1" type="ORF">LCI18_003972</name>
</gene>
<proteinExistence type="predicted"/>